<gene>
    <name evidence="3" type="ORF">HanXRQr2_Chr02g0072751</name>
</gene>
<evidence type="ECO:0000256" key="1">
    <source>
        <dbReference type="ARBA" id="ARBA00009291"/>
    </source>
</evidence>
<dbReference type="InterPro" id="IPR021622">
    <property type="entry name" value="Afadin/alpha-actinin-bd"/>
</dbReference>
<proteinExistence type="inferred from homology"/>
<comment type="similarity">
    <text evidence="1">Belongs to the ADIP family.</text>
</comment>
<organism evidence="3 4">
    <name type="scientific">Helianthus annuus</name>
    <name type="common">Common sunflower</name>
    <dbReference type="NCBI Taxonomy" id="4232"/>
    <lineage>
        <taxon>Eukaryota</taxon>
        <taxon>Viridiplantae</taxon>
        <taxon>Streptophyta</taxon>
        <taxon>Embryophyta</taxon>
        <taxon>Tracheophyta</taxon>
        <taxon>Spermatophyta</taxon>
        <taxon>Magnoliopsida</taxon>
        <taxon>eudicotyledons</taxon>
        <taxon>Gunneridae</taxon>
        <taxon>Pentapetalae</taxon>
        <taxon>asterids</taxon>
        <taxon>campanulids</taxon>
        <taxon>Asterales</taxon>
        <taxon>Asteraceae</taxon>
        <taxon>Asteroideae</taxon>
        <taxon>Heliantheae alliance</taxon>
        <taxon>Heliantheae</taxon>
        <taxon>Helianthus</taxon>
    </lineage>
</organism>
<dbReference type="PANTHER" id="PTHR47057:SF1">
    <property type="entry name" value="AFADIN_ALPHA-ACTININ-BINDING PROTEIN"/>
    <property type="match status" value="1"/>
</dbReference>
<evidence type="ECO:0000256" key="2">
    <source>
        <dbReference type="ARBA" id="ARBA00023054"/>
    </source>
</evidence>
<evidence type="ECO:0000313" key="4">
    <source>
        <dbReference type="Proteomes" id="UP000215914"/>
    </source>
</evidence>
<protein>
    <submittedName>
        <fullName evidence="3">Afadin/alpha-actinin-binding protein</fullName>
    </submittedName>
</protein>
<dbReference type="PANTHER" id="PTHR47057">
    <property type="entry name" value="AFADIN/ALPHA-ACTININ-BINDING"/>
    <property type="match status" value="1"/>
</dbReference>
<dbReference type="EMBL" id="MNCJ02000317">
    <property type="protein sequence ID" value="KAF5819007.1"/>
    <property type="molecule type" value="Genomic_DNA"/>
</dbReference>
<keyword evidence="4" id="KW-1185">Reference proteome</keyword>
<keyword evidence="2" id="KW-0175">Coiled coil</keyword>
<dbReference type="AlphaFoldDB" id="A0A9K3NZF6"/>
<reference evidence="3" key="2">
    <citation type="submission" date="2020-06" db="EMBL/GenBank/DDBJ databases">
        <title>Helianthus annuus Genome sequencing and assembly Release 2.</title>
        <authorList>
            <person name="Gouzy J."/>
            <person name="Langlade N."/>
            <person name="Munos S."/>
        </authorList>
    </citation>
    <scope>NUCLEOTIDE SEQUENCE</scope>
    <source>
        <tissue evidence="3">Leaves</tissue>
    </source>
</reference>
<reference evidence="3" key="1">
    <citation type="journal article" date="2017" name="Nature">
        <title>The sunflower genome provides insights into oil metabolism, flowering and Asterid evolution.</title>
        <authorList>
            <person name="Badouin H."/>
            <person name="Gouzy J."/>
            <person name="Grassa C.J."/>
            <person name="Murat F."/>
            <person name="Staton S.E."/>
            <person name="Cottret L."/>
            <person name="Lelandais-Briere C."/>
            <person name="Owens G.L."/>
            <person name="Carrere S."/>
            <person name="Mayjonade B."/>
            <person name="Legrand L."/>
            <person name="Gill N."/>
            <person name="Kane N.C."/>
            <person name="Bowers J.E."/>
            <person name="Hubner S."/>
            <person name="Bellec A."/>
            <person name="Berard A."/>
            <person name="Berges H."/>
            <person name="Blanchet N."/>
            <person name="Boniface M.C."/>
            <person name="Brunel D."/>
            <person name="Catrice O."/>
            <person name="Chaidir N."/>
            <person name="Claudel C."/>
            <person name="Donnadieu C."/>
            <person name="Faraut T."/>
            <person name="Fievet G."/>
            <person name="Helmstetter N."/>
            <person name="King M."/>
            <person name="Knapp S.J."/>
            <person name="Lai Z."/>
            <person name="Le Paslier M.C."/>
            <person name="Lippi Y."/>
            <person name="Lorenzon L."/>
            <person name="Mandel J.R."/>
            <person name="Marage G."/>
            <person name="Marchand G."/>
            <person name="Marquand E."/>
            <person name="Bret-Mestries E."/>
            <person name="Morien E."/>
            <person name="Nambeesan S."/>
            <person name="Nguyen T."/>
            <person name="Pegot-Espagnet P."/>
            <person name="Pouilly N."/>
            <person name="Raftis F."/>
            <person name="Sallet E."/>
            <person name="Schiex T."/>
            <person name="Thomas J."/>
            <person name="Vandecasteele C."/>
            <person name="Vares D."/>
            <person name="Vear F."/>
            <person name="Vautrin S."/>
            <person name="Crespi M."/>
            <person name="Mangin B."/>
            <person name="Burke J.M."/>
            <person name="Salse J."/>
            <person name="Munos S."/>
            <person name="Vincourt P."/>
            <person name="Rieseberg L.H."/>
            <person name="Langlade N.B."/>
        </authorList>
    </citation>
    <scope>NUCLEOTIDE SEQUENCE</scope>
    <source>
        <tissue evidence="3">Leaves</tissue>
    </source>
</reference>
<dbReference type="Pfam" id="PF11559">
    <property type="entry name" value="ADIP"/>
    <property type="match status" value="1"/>
</dbReference>
<name>A0A9K3NZF6_HELAN</name>
<dbReference type="Gramene" id="mRNA:HanXRQr2_Chr02g0072751">
    <property type="protein sequence ID" value="mRNA:HanXRQr2_Chr02g0072751"/>
    <property type="gene ID" value="HanXRQr2_Chr02g0072751"/>
</dbReference>
<sequence length="98" mass="11661">MFLISHEFYLFFMNLFARSVTDTVQLWREYTFAAVDNLDHCMKYLNQTLVTFGFPASLDLFATDPVSVARTCNCIYSLLQQRQRDIEFRESTNDKRQR</sequence>
<evidence type="ECO:0000313" key="3">
    <source>
        <dbReference type="EMBL" id="KAF5819007.1"/>
    </source>
</evidence>
<comment type="caution">
    <text evidence="3">The sequence shown here is derived from an EMBL/GenBank/DDBJ whole genome shotgun (WGS) entry which is preliminary data.</text>
</comment>
<dbReference type="Proteomes" id="UP000215914">
    <property type="component" value="Unassembled WGS sequence"/>
</dbReference>
<accession>A0A9K3NZF6</accession>